<comment type="caution">
    <text evidence="1">The sequence shown here is derived from an EMBL/GenBank/DDBJ whole genome shotgun (WGS) entry which is preliminary data.</text>
</comment>
<accession>A0A1Y1V6Q6</accession>
<protein>
    <submittedName>
        <fullName evidence="1">Uncharacterized protein</fullName>
    </submittedName>
</protein>
<gene>
    <name evidence="1" type="ORF">BCR36DRAFT_329952</name>
</gene>
<dbReference type="OrthoDB" id="10447297at2759"/>
<evidence type="ECO:0000313" key="1">
    <source>
        <dbReference type="EMBL" id="ORX47834.1"/>
    </source>
</evidence>
<sequence length="811" mass="95113">MHITEFEKLNYNYIIQELALKNEIGPLSRRSTLNELNTDEFNINKKIKLQPLINDDTLLYKELKTSEYEFNNNGYDKINKSSQNDFEENNNKYNNNTNNNINNAYIENLNRLDGCPSKKNANNKSDDEKAEVNMFSNSKKSINSHSKIKKKLIIENNNLNMNESDEEPYDIEDVYNQDILCDKTNENEICDNNIFRRGQQKFISSPNYRTKNINRLYHLLNKVTPLYKTDSDLKINSENQDSCDALVINDEIDTLTDNKQKKFKMLRFSDESFSEKLNVDNMNETLSQEINSNIKNYIEISCKLLNSRIRLGKPIPVELEIINKSSNLIPYLKIVVNAIKNEKKDDSFCGDKIMFAYYLEPGKKCIKKFSLEPYLWNNEEDSFYDDVKNLKLNTNMNLGSNTLYSTNNLSNTKSNIITNKNFSSYYYYSKLYTRNKYSKNQEKVLAINNLNKSMNSLTNIFDLGIAADKDGYNEYKENSEVNYNALRVIPKEAKTMLYNLPSSIKVNVYDENSKLLLCNNSEFTLKSEYFTQDFYLLGQYFKLNENETCISKSTKYKKYRKSKNYSINILLVNSSIEAKNKFIHSLEYALFVEKQLLSKNSVREFRDLLIDNYIKFDYYNDTNSKFYWNNNKENYQEIKMANHFPKNIKFYDCPCNDGISNTLKENNSIENCSPSKRNKVFSNMNTLIKNKLNGLTSISSNNTESNINFLNKKTEIMNSSEDAFKDNYCCWLDGDEAELISKGELPLGKKILGEKIYYSDIEEDFYNESFKKNPIHNIIYLFSYSQIENMDYNYKKNINQNINKLLKMKKK</sequence>
<dbReference type="EMBL" id="MCFH01000029">
    <property type="protein sequence ID" value="ORX47834.1"/>
    <property type="molecule type" value="Genomic_DNA"/>
</dbReference>
<dbReference type="AlphaFoldDB" id="A0A1Y1V6Q6"/>
<organism evidence="1 2">
    <name type="scientific">Piromyces finnis</name>
    <dbReference type="NCBI Taxonomy" id="1754191"/>
    <lineage>
        <taxon>Eukaryota</taxon>
        <taxon>Fungi</taxon>
        <taxon>Fungi incertae sedis</taxon>
        <taxon>Chytridiomycota</taxon>
        <taxon>Chytridiomycota incertae sedis</taxon>
        <taxon>Neocallimastigomycetes</taxon>
        <taxon>Neocallimastigales</taxon>
        <taxon>Neocallimastigaceae</taxon>
        <taxon>Piromyces</taxon>
    </lineage>
</organism>
<dbReference type="Proteomes" id="UP000193719">
    <property type="component" value="Unassembled WGS sequence"/>
</dbReference>
<reference evidence="1 2" key="1">
    <citation type="submission" date="2016-08" db="EMBL/GenBank/DDBJ databases">
        <title>Genomes of anaerobic fungi encode conserved fungal cellulosomes for biomass hydrolysis.</title>
        <authorList>
            <consortium name="DOE Joint Genome Institute"/>
            <person name="Haitjema C.H."/>
            <person name="Gilmore S.P."/>
            <person name="Henske J.K."/>
            <person name="Solomon K.V."/>
            <person name="De Groot R."/>
            <person name="Kuo A."/>
            <person name="Mondo S.J."/>
            <person name="Salamov A.A."/>
            <person name="Labutti K."/>
            <person name="Zhao Z."/>
            <person name="Chiniquy J."/>
            <person name="Barry K."/>
            <person name="Brewer H.M."/>
            <person name="Purvine S.O."/>
            <person name="Wright A.T."/>
            <person name="Boxma B."/>
            <person name="Van Alen T."/>
            <person name="Hackstein J.H."/>
            <person name="Baker S.E."/>
            <person name="Grigoriev I.V."/>
            <person name="O'Malley M.A."/>
        </authorList>
    </citation>
    <scope>NUCLEOTIDE SEQUENCE [LARGE SCALE GENOMIC DNA]</scope>
    <source>
        <strain evidence="2">finn</strain>
    </source>
</reference>
<reference evidence="1 2" key="2">
    <citation type="submission" date="2016-08" db="EMBL/GenBank/DDBJ databases">
        <title>Pervasive Adenine N6-methylation of Active Genes in Fungi.</title>
        <authorList>
            <consortium name="DOE Joint Genome Institute"/>
            <person name="Mondo S.J."/>
            <person name="Dannebaum R.O."/>
            <person name="Kuo R.C."/>
            <person name="Labutti K."/>
            <person name="Haridas S."/>
            <person name="Kuo A."/>
            <person name="Salamov A."/>
            <person name="Ahrendt S.R."/>
            <person name="Lipzen A."/>
            <person name="Sullivan W."/>
            <person name="Andreopoulos W.B."/>
            <person name="Clum A."/>
            <person name="Lindquist E."/>
            <person name="Daum C."/>
            <person name="Ramamoorthy G.K."/>
            <person name="Gryganskyi A."/>
            <person name="Culley D."/>
            <person name="Magnuson J.K."/>
            <person name="James T.Y."/>
            <person name="O'Malley M.A."/>
            <person name="Stajich J.E."/>
            <person name="Spatafora J.W."/>
            <person name="Visel A."/>
            <person name="Grigoriev I.V."/>
        </authorList>
    </citation>
    <scope>NUCLEOTIDE SEQUENCE [LARGE SCALE GENOMIC DNA]</scope>
    <source>
        <strain evidence="2">finn</strain>
    </source>
</reference>
<name>A0A1Y1V6Q6_9FUNG</name>
<proteinExistence type="predicted"/>
<feature type="non-terminal residue" evidence="1">
    <location>
        <position position="811"/>
    </location>
</feature>
<keyword evidence="2" id="KW-1185">Reference proteome</keyword>
<evidence type="ECO:0000313" key="2">
    <source>
        <dbReference type="Proteomes" id="UP000193719"/>
    </source>
</evidence>